<evidence type="ECO:0000313" key="2">
    <source>
        <dbReference type="EMBL" id="GAA3720463.1"/>
    </source>
</evidence>
<dbReference type="RefSeq" id="WP_344897416.1">
    <property type="nucleotide sequence ID" value="NZ_BAAAZP010000241.1"/>
</dbReference>
<protein>
    <submittedName>
        <fullName evidence="2">ABC transporter substrate-binding protein</fullName>
    </submittedName>
</protein>
<keyword evidence="3" id="KW-1185">Reference proteome</keyword>
<sequence length="348" mass="36072">MTPARALKHLITTTAAATILLISTGCASSDGGDAVTTAGAASTADAAGSGSSGSDLSDVTLSVAIGSTSNAFLKTAGLFDTPYEIEPIEAAGGKDIAAAVVSGRADLLLLGDVVTASLLGQDIPLNIVYAQQRAKDFCGILVPKTSPITSIEQLKGKTIGNGVSTAGEVIAIRAFQQAGLDYLKDVERVDLATTPELQAAFVSGQVDALAACTPPAGALVTEGQARWLVTGENGLWNAQNYWVLTDQTLRDPKKVAAALDYLNRFRQSLAYTNEHHDELIATLSKETQVPAEQLRASFAGDITPVAVDASVVTGLQNTYDALGTAGRVPAGKKLDDFFDDQYTAQING</sequence>
<gene>
    <name evidence="2" type="ORF">GCM10022224_103150</name>
</gene>
<dbReference type="SUPFAM" id="SSF53850">
    <property type="entry name" value="Periplasmic binding protein-like II"/>
    <property type="match status" value="1"/>
</dbReference>
<accession>A0ABP7ELS1</accession>
<dbReference type="Pfam" id="PF12974">
    <property type="entry name" value="Phosphonate-bd"/>
    <property type="match status" value="1"/>
</dbReference>
<feature type="chain" id="PRO_5046297993" evidence="1">
    <location>
        <begin position="28"/>
        <end position="348"/>
    </location>
</feature>
<name>A0ABP7ELS1_9ACTN</name>
<evidence type="ECO:0000313" key="3">
    <source>
        <dbReference type="Proteomes" id="UP001500902"/>
    </source>
</evidence>
<comment type="caution">
    <text evidence="2">The sequence shown here is derived from an EMBL/GenBank/DDBJ whole genome shotgun (WGS) entry which is preliminary data.</text>
</comment>
<feature type="signal peptide" evidence="1">
    <location>
        <begin position="1"/>
        <end position="27"/>
    </location>
</feature>
<dbReference type="PROSITE" id="PS51257">
    <property type="entry name" value="PROKAR_LIPOPROTEIN"/>
    <property type="match status" value="1"/>
</dbReference>
<reference evidence="3" key="1">
    <citation type="journal article" date="2019" name="Int. J. Syst. Evol. Microbiol.">
        <title>The Global Catalogue of Microorganisms (GCM) 10K type strain sequencing project: providing services to taxonomists for standard genome sequencing and annotation.</title>
        <authorList>
            <consortium name="The Broad Institute Genomics Platform"/>
            <consortium name="The Broad Institute Genome Sequencing Center for Infectious Disease"/>
            <person name="Wu L."/>
            <person name="Ma J."/>
        </authorList>
    </citation>
    <scope>NUCLEOTIDE SEQUENCE [LARGE SCALE GENOMIC DNA]</scope>
    <source>
        <strain evidence="3">JCM 16904</strain>
    </source>
</reference>
<proteinExistence type="predicted"/>
<evidence type="ECO:0000256" key="1">
    <source>
        <dbReference type="SAM" id="SignalP"/>
    </source>
</evidence>
<dbReference type="EMBL" id="BAAAZP010000241">
    <property type="protein sequence ID" value="GAA3720463.1"/>
    <property type="molecule type" value="Genomic_DNA"/>
</dbReference>
<dbReference type="PANTHER" id="PTHR30024">
    <property type="entry name" value="ALIPHATIC SULFONATES-BINDING PROTEIN-RELATED"/>
    <property type="match status" value="1"/>
</dbReference>
<keyword evidence="1" id="KW-0732">Signal</keyword>
<organism evidence="2 3">
    <name type="scientific">Nonomuraea antimicrobica</name>
    <dbReference type="NCBI Taxonomy" id="561173"/>
    <lineage>
        <taxon>Bacteria</taxon>
        <taxon>Bacillati</taxon>
        <taxon>Actinomycetota</taxon>
        <taxon>Actinomycetes</taxon>
        <taxon>Streptosporangiales</taxon>
        <taxon>Streptosporangiaceae</taxon>
        <taxon>Nonomuraea</taxon>
    </lineage>
</organism>
<dbReference type="Proteomes" id="UP001500902">
    <property type="component" value="Unassembled WGS sequence"/>
</dbReference>
<dbReference type="Gene3D" id="3.40.190.10">
    <property type="entry name" value="Periplasmic binding protein-like II"/>
    <property type="match status" value="2"/>
</dbReference>